<dbReference type="PANTHER" id="PTHR35538">
    <property type="entry name" value="LIG_CHAN-GLU_BD DOMAIN-CONTAINING PROTEIN"/>
    <property type="match status" value="1"/>
</dbReference>
<dbReference type="Gene3D" id="1.10.238.10">
    <property type="entry name" value="EF-hand"/>
    <property type="match status" value="1"/>
</dbReference>
<feature type="compositionally biased region" description="Polar residues" evidence="1">
    <location>
        <begin position="156"/>
        <end position="165"/>
    </location>
</feature>
<protein>
    <recommendedName>
        <fullName evidence="2">EF-hand domain-containing protein</fullName>
    </recommendedName>
</protein>
<dbReference type="OrthoDB" id="2121618at2759"/>
<dbReference type="EMBL" id="CM012459">
    <property type="protein sequence ID" value="RVE56576.1"/>
    <property type="molecule type" value="Genomic_DNA"/>
</dbReference>
<evidence type="ECO:0000313" key="4">
    <source>
        <dbReference type="Proteomes" id="UP000283210"/>
    </source>
</evidence>
<name>A0A3S2NQ18_ORYJA</name>
<feature type="compositionally biased region" description="Polar residues" evidence="1">
    <location>
        <begin position="453"/>
        <end position="471"/>
    </location>
</feature>
<feature type="region of interest" description="Disordered" evidence="1">
    <location>
        <begin position="509"/>
        <end position="635"/>
    </location>
</feature>
<dbReference type="SUPFAM" id="SSF47473">
    <property type="entry name" value="EF-hand"/>
    <property type="match status" value="1"/>
</dbReference>
<dbReference type="InterPro" id="IPR002048">
    <property type="entry name" value="EF_hand_dom"/>
</dbReference>
<feature type="compositionally biased region" description="Acidic residues" evidence="1">
    <location>
        <begin position="591"/>
        <end position="600"/>
    </location>
</feature>
<evidence type="ECO:0000256" key="1">
    <source>
        <dbReference type="SAM" id="MobiDB-lite"/>
    </source>
</evidence>
<feature type="region of interest" description="Disordered" evidence="1">
    <location>
        <begin position="122"/>
        <end position="230"/>
    </location>
</feature>
<gene>
    <name evidence="3" type="ORF">OJAV_G00222330</name>
</gene>
<feature type="region of interest" description="Disordered" evidence="1">
    <location>
        <begin position="250"/>
        <end position="406"/>
    </location>
</feature>
<feature type="compositionally biased region" description="Polar residues" evidence="1">
    <location>
        <begin position="288"/>
        <end position="309"/>
    </location>
</feature>
<feature type="region of interest" description="Disordered" evidence="1">
    <location>
        <begin position="453"/>
        <end position="477"/>
    </location>
</feature>
<organism evidence="3 4">
    <name type="scientific">Oryzias javanicus</name>
    <name type="common">Javanese ricefish</name>
    <name type="synonym">Aplocheilus javanicus</name>
    <dbReference type="NCBI Taxonomy" id="123683"/>
    <lineage>
        <taxon>Eukaryota</taxon>
        <taxon>Metazoa</taxon>
        <taxon>Chordata</taxon>
        <taxon>Craniata</taxon>
        <taxon>Vertebrata</taxon>
        <taxon>Euteleostomi</taxon>
        <taxon>Actinopterygii</taxon>
        <taxon>Neopterygii</taxon>
        <taxon>Teleostei</taxon>
        <taxon>Neoteleostei</taxon>
        <taxon>Acanthomorphata</taxon>
        <taxon>Ovalentaria</taxon>
        <taxon>Atherinomorphae</taxon>
        <taxon>Beloniformes</taxon>
        <taxon>Adrianichthyidae</taxon>
        <taxon>Oryziinae</taxon>
        <taxon>Oryzias</taxon>
    </lineage>
</organism>
<proteinExistence type="predicted"/>
<evidence type="ECO:0000313" key="3">
    <source>
        <dbReference type="EMBL" id="RVE56576.1"/>
    </source>
</evidence>
<reference evidence="3 4" key="2">
    <citation type="submission" date="2019-01" db="EMBL/GenBank/DDBJ databases">
        <title>A chromosome length genome reference of the Java medaka (oryzias javanicus).</title>
        <authorList>
            <person name="Herpin A."/>
            <person name="Takehana Y."/>
            <person name="Naruse K."/>
            <person name="Ansai S."/>
            <person name="Kawaguchi M."/>
        </authorList>
    </citation>
    <scope>NUCLEOTIDE SEQUENCE [LARGE SCALE GENOMIC DNA]</scope>
    <source>
        <strain evidence="3">RS831</strain>
        <tissue evidence="3">Whole body</tissue>
    </source>
</reference>
<dbReference type="GO" id="GO:0005509">
    <property type="term" value="F:calcium ion binding"/>
    <property type="evidence" value="ECO:0007669"/>
    <property type="project" value="InterPro"/>
</dbReference>
<feature type="compositionally biased region" description="Polar residues" evidence="1">
    <location>
        <begin position="578"/>
        <end position="587"/>
    </location>
</feature>
<feature type="compositionally biased region" description="Basic and acidic residues" evidence="1">
    <location>
        <begin position="206"/>
        <end position="218"/>
    </location>
</feature>
<dbReference type="InterPro" id="IPR011992">
    <property type="entry name" value="EF-hand-dom_pair"/>
</dbReference>
<dbReference type="AlphaFoldDB" id="A0A3S2NQ18"/>
<feature type="compositionally biased region" description="Low complexity" evidence="1">
    <location>
        <begin position="250"/>
        <end position="272"/>
    </location>
</feature>
<evidence type="ECO:0000259" key="2">
    <source>
        <dbReference type="PROSITE" id="PS50222"/>
    </source>
</evidence>
<accession>A0A3S2NQ18</accession>
<feature type="compositionally biased region" description="Polar residues" evidence="1">
    <location>
        <begin position="375"/>
        <end position="389"/>
    </location>
</feature>
<feature type="compositionally biased region" description="Basic and acidic residues" evidence="1">
    <location>
        <begin position="134"/>
        <end position="143"/>
    </location>
</feature>
<dbReference type="PANTHER" id="PTHR35538:SF6">
    <property type="entry name" value="EF-HAND DOMAIN-CONTAINING PROTEIN"/>
    <property type="match status" value="1"/>
</dbReference>
<feature type="domain" description="EF-hand" evidence="2">
    <location>
        <begin position="676"/>
        <end position="711"/>
    </location>
</feature>
<sequence length="784" mass="86041">MSPAGRKGALEHRWSNNPPRSIGFVRPLRPPVRPRIPIVCPESVLHRSNKEPMYVTFISKAVLWDREVHHTSVRGGSLKRPSMCPRFLSHMRVPPAEDLHPLRFLNSMSMQELPSEEEMFPLTSTKTQSPEGHFQTKDVRGQTDPDDPFLPEGRRSSSGVRVQTPATPPPSRFHSTPPHKMTPPPDSGNSIPTPVSFHPPCSCSPRRTDEPLKEKEEVLPPAPVKPDSELSLGPAGLMCCVSPSSLSQGSFSLSSRPLSSSFSRSTDLSRGSRNTSDFMDSDAEDVVSFSSDQRVKQVSLTPNTPTGSNRRPYVHSPSAASTPLAESVLCRPEPPSPVQRQRIHSPAEGPDSSCRSAEKVHTETPAEASPGGCATPSSTGPCLSPQRSTPHFRPEWTFTPSESRLGSHRWPVLPPITPIRGHSSSSRCSGFSCSLSHIFDDLEAIAPASPSCLSLEQPSDSSRSPSPNTEMSPGLAALTVGCDSGDLGSLSRVQLLLLDRPIPDAHLSPSELEEGFSPLPDWSDPMVQYDDDTGDWRPLTAGGVSERSHSAARGDTSDWCESPSGSPSSWVLEPSLDTLRSSDSPLRSDNEEGNPAEEEPNYQGNGDRDLFSGGGQRSPEGRAGQRGRQMEERETKAWSMLSKLQENTPQRSSSSTSRSNFEDFDFLAKYCIFSQEKLAEYKRAFEAEDRSGDGYISSLQVLLALKTIIPEEHLSEEEEIYVYRILEMVDFKVTDGLVDLRLFAVIASLAQKIASMDEFMRSLISNMDFRSLEVRLFKAKLIGT</sequence>
<reference evidence="3 4" key="1">
    <citation type="submission" date="2018-11" db="EMBL/GenBank/DDBJ databases">
        <authorList>
            <person name="Lopez-Roques C."/>
            <person name="Donnadieu C."/>
            <person name="Bouchez O."/>
            <person name="Klopp C."/>
            <person name="Cabau C."/>
            <person name="Zahm M."/>
        </authorList>
    </citation>
    <scope>NUCLEOTIDE SEQUENCE [LARGE SCALE GENOMIC DNA]</scope>
    <source>
        <strain evidence="3">RS831</strain>
        <tissue evidence="3">Whole body</tissue>
    </source>
</reference>
<dbReference type="PROSITE" id="PS50222">
    <property type="entry name" value="EF_HAND_2"/>
    <property type="match status" value="1"/>
</dbReference>
<dbReference type="Proteomes" id="UP000283210">
    <property type="component" value="Chromosome 23"/>
</dbReference>
<keyword evidence="4" id="KW-1185">Reference proteome</keyword>